<dbReference type="Pfam" id="PF02518">
    <property type="entry name" value="HATPase_c"/>
    <property type="match status" value="1"/>
</dbReference>
<evidence type="ECO:0000256" key="5">
    <source>
        <dbReference type="ARBA" id="ARBA00022777"/>
    </source>
</evidence>
<dbReference type="EMBL" id="PDUD01000022">
    <property type="protein sequence ID" value="PHN05256.1"/>
    <property type="molecule type" value="Genomic_DNA"/>
</dbReference>
<gene>
    <name evidence="8" type="ORF">CRP01_17210</name>
</gene>
<dbReference type="CDD" id="cd00082">
    <property type="entry name" value="HisKA"/>
    <property type="match status" value="1"/>
</dbReference>
<dbReference type="PANTHER" id="PTHR43304">
    <property type="entry name" value="PHYTOCHROME-LIKE PROTEIN CPH1"/>
    <property type="match status" value="1"/>
</dbReference>
<name>A0A2D0NA52_FLAN2</name>
<keyword evidence="4" id="KW-0808">Transferase</keyword>
<dbReference type="Gene3D" id="1.10.287.130">
    <property type="match status" value="1"/>
</dbReference>
<evidence type="ECO:0000259" key="7">
    <source>
        <dbReference type="PROSITE" id="PS50109"/>
    </source>
</evidence>
<dbReference type="Gene3D" id="3.30.565.10">
    <property type="entry name" value="Histidine kinase-like ATPase, C-terminal domain"/>
    <property type="match status" value="1"/>
</dbReference>
<dbReference type="AlphaFoldDB" id="A0A2D0NA52"/>
<dbReference type="SMART" id="SM00387">
    <property type="entry name" value="HATPase_c"/>
    <property type="match status" value="1"/>
</dbReference>
<dbReference type="Pfam" id="PF00512">
    <property type="entry name" value="HisKA"/>
    <property type="match status" value="1"/>
</dbReference>
<dbReference type="Proteomes" id="UP000223913">
    <property type="component" value="Unassembled WGS sequence"/>
</dbReference>
<dbReference type="PRINTS" id="PR00344">
    <property type="entry name" value="BCTRLSENSOR"/>
</dbReference>
<evidence type="ECO:0000256" key="4">
    <source>
        <dbReference type="ARBA" id="ARBA00022679"/>
    </source>
</evidence>
<dbReference type="FunFam" id="3.30.565.10:FF:000006">
    <property type="entry name" value="Sensor histidine kinase WalK"/>
    <property type="match status" value="1"/>
</dbReference>
<evidence type="ECO:0000313" key="9">
    <source>
        <dbReference type="Proteomes" id="UP000223913"/>
    </source>
</evidence>
<dbReference type="GO" id="GO:0000155">
    <property type="term" value="F:phosphorelay sensor kinase activity"/>
    <property type="evidence" value="ECO:0007669"/>
    <property type="project" value="InterPro"/>
</dbReference>
<sequence length="365" mass="41683">MDRDRQLIRMGKGLAKLLRWNGRPLGFAQIFRADDGLPIDAATGAQREDQAVNLHFKNSNQQLKGQFLELEGLSGGIVFVGSLIFDPKEEIRELNLELSDFALYDISPNLMFVLEAQKISIQEVSLLANKLKEQADHLKMVNEELEEYAYVVSHDLQTPLRSIVGFAQLLERARENQLDENQQEYLKYIISSAKRMHSLTRDLLSYSNLHSGNLEMEAVDLNLIIAEILIDLNVYLNEVGARIDFPDLPVIQGDKKSLRRVFQNLLHNAFKFRSERPLEIALRFEERPDYWYFEIEDNGIGIEAKYTSKIFKVFQKLHHAHEYDGNGIGLSVCKKVIQQHQGEIGVKAGTAVGTCFYFTIAKDPV</sequence>
<comment type="catalytic activity">
    <reaction evidence="1">
        <text>ATP + protein L-histidine = ADP + protein N-phospho-L-histidine.</text>
        <dbReference type="EC" id="2.7.13.3"/>
    </reaction>
</comment>
<keyword evidence="5" id="KW-0418">Kinase</keyword>
<dbReference type="SUPFAM" id="SSF47384">
    <property type="entry name" value="Homodimeric domain of signal transducing histidine kinase"/>
    <property type="match status" value="1"/>
</dbReference>
<dbReference type="InterPro" id="IPR052162">
    <property type="entry name" value="Sensor_kinase/Photoreceptor"/>
</dbReference>
<dbReference type="InterPro" id="IPR036097">
    <property type="entry name" value="HisK_dim/P_sf"/>
</dbReference>
<keyword evidence="3" id="KW-0597">Phosphoprotein</keyword>
<dbReference type="InterPro" id="IPR036890">
    <property type="entry name" value="HATPase_C_sf"/>
</dbReference>
<dbReference type="GO" id="GO:0004383">
    <property type="term" value="F:guanylate cyclase activity"/>
    <property type="evidence" value="ECO:0007669"/>
    <property type="project" value="InterPro"/>
</dbReference>
<dbReference type="EC" id="2.7.13.3" evidence="2"/>
<dbReference type="Gene3D" id="3.30.450.260">
    <property type="entry name" value="Haem NO binding associated domain"/>
    <property type="match status" value="1"/>
</dbReference>
<proteinExistence type="predicted"/>
<organism evidence="8 9">
    <name type="scientific">Flavilitoribacter nigricans (strain ATCC 23147 / DSM 23189 / NBRC 102662 / NCIMB 1420 / SS-2)</name>
    <name type="common">Lewinella nigricans</name>
    <dbReference type="NCBI Taxonomy" id="1122177"/>
    <lineage>
        <taxon>Bacteria</taxon>
        <taxon>Pseudomonadati</taxon>
        <taxon>Bacteroidota</taxon>
        <taxon>Saprospiria</taxon>
        <taxon>Saprospirales</taxon>
        <taxon>Lewinellaceae</taxon>
        <taxon>Flavilitoribacter</taxon>
    </lineage>
</organism>
<dbReference type="SUPFAM" id="SSF55874">
    <property type="entry name" value="ATPase domain of HSP90 chaperone/DNA topoisomerase II/histidine kinase"/>
    <property type="match status" value="1"/>
</dbReference>
<dbReference type="InterPro" id="IPR005467">
    <property type="entry name" value="His_kinase_dom"/>
</dbReference>
<reference evidence="8 9" key="1">
    <citation type="submission" date="2017-10" db="EMBL/GenBank/DDBJ databases">
        <title>The draft genome sequence of Lewinella nigricans NBRC 102662.</title>
        <authorList>
            <person name="Wang K."/>
        </authorList>
    </citation>
    <scope>NUCLEOTIDE SEQUENCE [LARGE SCALE GENOMIC DNA]</scope>
    <source>
        <strain evidence="8 9">NBRC 102662</strain>
    </source>
</reference>
<evidence type="ECO:0000256" key="2">
    <source>
        <dbReference type="ARBA" id="ARBA00012438"/>
    </source>
</evidence>
<dbReference type="GO" id="GO:0000166">
    <property type="term" value="F:nucleotide binding"/>
    <property type="evidence" value="ECO:0007669"/>
    <property type="project" value="UniProtKB-KW"/>
</dbReference>
<dbReference type="InterPro" id="IPR004358">
    <property type="entry name" value="Sig_transdc_His_kin-like_C"/>
</dbReference>
<dbReference type="SMART" id="SM00388">
    <property type="entry name" value="HisKA"/>
    <property type="match status" value="1"/>
</dbReference>
<feature type="domain" description="Histidine kinase" evidence="7">
    <location>
        <begin position="151"/>
        <end position="364"/>
    </location>
</feature>
<dbReference type="InterPro" id="IPR003594">
    <property type="entry name" value="HATPase_dom"/>
</dbReference>
<evidence type="ECO:0000256" key="3">
    <source>
        <dbReference type="ARBA" id="ARBA00022553"/>
    </source>
</evidence>
<dbReference type="PANTHER" id="PTHR43304:SF1">
    <property type="entry name" value="PAC DOMAIN-CONTAINING PROTEIN"/>
    <property type="match status" value="1"/>
</dbReference>
<evidence type="ECO:0000256" key="6">
    <source>
        <dbReference type="SAM" id="Coils"/>
    </source>
</evidence>
<accession>A0A2D0NA52</accession>
<evidence type="ECO:0000313" key="8">
    <source>
        <dbReference type="EMBL" id="PHN05256.1"/>
    </source>
</evidence>
<keyword evidence="9" id="KW-1185">Reference proteome</keyword>
<dbReference type="InterPro" id="IPR042463">
    <property type="entry name" value="HNOB_dom_associated_sf"/>
</dbReference>
<evidence type="ECO:0000256" key="1">
    <source>
        <dbReference type="ARBA" id="ARBA00000085"/>
    </source>
</evidence>
<dbReference type="InterPro" id="IPR003661">
    <property type="entry name" value="HisK_dim/P_dom"/>
</dbReference>
<comment type="caution">
    <text evidence="8">The sequence shown here is derived from an EMBL/GenBank/DDBJ whole genome shotgun (WGS) entry which is preliminary data.</text>
</comment>
<keyword evidence="6" id="KW-0175">Coiled coil</keyword>
<dbReference type="PROSITE" id="PS50109">
    <property type="entry name" value="HIS_KIN"/>
    <property type="match status" value="1"/>
</dbReference>
<feature type="coiled-coil region" evidence="6">
    <location>
        <begin position="114"/>
        <end position="148"/>
    </location>
</feature>
<protein>
    <recommendedName>
        <fullName evidence="2">histidine kinase</fullName>
        <ecNumber evidence="2">2.7.13.3</ecNumber>
    </recommendedName>
</protein>